<evidence type="ECO:0000256" key="1">
    <source>
        <dbReference type="SAM" id="SignalP"/>
    </source>
</evidence>
<accession>A0A420W1Y3</accession>
<feature type="signal peptide" evidence="1">
    <location>
        <begin position="1"/>
        <end position="22"/>
    </location>
</feature>
<keyword evidence="1" id="KW-0732">Signal</keyword>
<dbReference type="OrthoDB" id="795425at2"/>
<evidence type="ECO:0008006" key="4">
    <source>
        <dbReference type="Google" id="ProtNLM"/>
    </source>
</evidence>
<evidence type="ECO:0000313" key="3">
    <source>
        <dbReference type="Proteomes" id="UP000282423"/>
    </source>
</evidence>
<dbReference type="Proteomes" id="UP000282423">
    <property type="component" value="Unassembled WGS sequence"/>
</dbReference>
<feature type="chain" id="PRO_5019310391" description="Membrane-binding protein" evidence="1">
    <location>
        <begin position="23"/>
        <end position="387"/>
    </location>
</feature>
<dbReference type="AlphaFoldDB" id="A0A420W1Y3"/>
<gene>
    <name evidence="2" type="ORF">D7322_07135</name>
</gene>
<comment type="caution">
    <text evidence="2">The sequence shown here is derived from an EMBL/GenBank/DDBJ whole genome shotgun (WGS) entry which is preliminary data.</text>
</comment>
<organism evidence="2 3">
    <name type="scientific">Sphingobacterium puteale</name>
    <dbReference type="NCBI Taxonomy" id="2420510"/>
    <lineage>
        <taxon>Bacteria</taxon>
        <taxon>Pseudomonadati</taxon>
        <taxon>Bacteroidota</taxon>
        <taxon>Sphingobacteriia</taxon>
        <taxon>Sphingobacteriales</taxon>
        <taxon>Sphingobacteriaceae</taxon>
        <taxon>Sphingobacterium</taxon>
    </lineage>
</organism>
<dbReference type="EMBL" id="RBWS01000005">
    <property type="protein sequence ID" value="RKO72560.1"/>
    <property type="molecule type" value="Genomic_DNA"/>
</dbReference>
<sequence length="387" mass="43585">MKRKVLMLAIVVFSSMMNLVFAQHKVTLYYDANSKGVESKKQCTFYREVSFDDQKKPVGEIRDYWKNGKLQTIAAGALHIDRNDDSKSIWTGKVELFDKKGKKIQESNFSESGVADGTSTIYDGKEQPLTVAEYKNGRPAHNWYIRYEKGNAVKTSYLNHMPLNALTEEKDIYPLAERRVLYDDGRVIQYYFNDGMSIAVQFTEEDLYGKYYASYITIENGTDEEVILNPDDFTVVSLRGGKAHQEDIIPYAKYMKKVKRKQGWSSFFNAFAESQAASQAGYSAVASAGAAAAVNNRGGAAVAYGEQTSVGYSGSAQYAANQQARQNVQQYDNAQYSIRNSISQGYLKINTVMPHSRVIGYVNVKKSKMDGMILNIPIGDKIYQFQW</sequence>
<reference evidence="2 3" key="1">
    <citation type="submission" date="2018-10" db="EMBL/GenBank/DDBJ databases">
        <title>Sphingobacterium sp. M05W1-28.</title>
        <authorList>
            <person name="Cai H."/>
        </authorList>
    </citation>
    <scope>NUCLEOTIDE SEQUENCE [LARGE SCALE GENOMIC DNA]</scope>
    <source>
        <strain evidence="2 3">M05W1-28</strain>
    </source>
</reference>
<dbReference type="RefSeq" id="WP_121122675.1">
    <property type="nucleotide sequence ID" value="NZ_RBWS01000005.1"/>
</dbReference>
<protein>
    <recommendedName>
        <fullName evidence="4">Membrane-binding protein</fullName>
    </recommendedName>
</protein>
<name>A0A420W1Y3_9SPHI</name>
<evidence type="ECO:0000313" key="2">
    <source>
        <dbReference type="EMBL" id="RKO72560.1"/>
    </source>
</evidence>
<proteinExistence type="predicted"/>
<keyword evidence="3" id="KW-1185">Reference proteome</keyword>